<evidence type="ECO:0000256" key="2">
    <source>
        <dbReference type="ARBA" id="ARBA00022833"/>
    </source>
</evidence>
<accession>A0AAN9Y2F6</accession>
<feature type="region of interest" description="Disordered" evidence="5">
    <location>
        <begin position="115"/>
        <end position="137"/>
    </location>
</feature>
<evidence type="ECO:0000259" key="6">
    <source>
        <dbReference type="PROSITE" id="PS50089"/>
    </source>
</evidence>
<evidence type="ECO:0000313" key="7">
    <source>
        <dbReference type="EMBL" id="KAK7583892.1"/>
    </source>
</evidence>
<evidence type="ECO:0000256" key="5">
    <source>
        <dbReference type="SAM" id="MobiDB-lite"/>
    </source>
</evidence>
<dbReference type="Gene3D" id="3.30.40.10">
    <property type="entry name" value="Zinc/RING finger domain, C3HC4 (zinc finger)"/>
    <property type="match status" value="1"/>
</dbReference>
<feature type="compositionally biased region" description="Low complexity" evidence="5">
    <location>
        <begin position="126"/>
        <end position="136"/>
    </location>
</feature>
<dbReference type="SMART" id="SM00184">
    <property type="entry name" value="RING"/>
    <property type="match status" value="1"/>
</dbReference>
<evidence type="ECO:0000256" key="3">
    <source>
        <dbReference type="PROSITE-ProRule" id="PRU00175"/>
    </source>
</evidence>
<keyword evidence="1 3" id="KW-0863">Zinc-finger</keyword>
<dbReference type="EMBL" id="JBBCAQ010000032">
    <property type="protein sequence ID" value="KAK7583892.1"/>
    <property type="molecule type" value="Genomic_DNA"/>
</dbReference>
<keyword evidence="2" id="KW-0862">Zinc</keyword>
<dbReference type="CDD" id="cd16647">
    <property type="entry name" value="mRING-HC-C3HC5_NEU1"/>
    <property type="match status" value="1"/>
</dbReference>
<dbReference type="AlphaFoldDB" id="A0AAN9Y2F6"/>
<dbReference type="InterPro" id="IPR001841">
    <property type="entry name" value="Znf_RING"/>
</dbReference>
<keyword evidence="1 3" id="KW-0479">Metal-binding</keyword>
<reference evidence="7 8" key="1">
    <citation type="submission" date="2024-03" db="EMBL/GenBank/DDBJ databases">
        <title>Adaptation during the transition from Ophiocordyceps entomopathogen to insect associate is accompanied by gene loss and intensified selection.</title>
        <authorList>
            <person name="Ward C.M."/>
            <person name="Onetto C.A."/>
            <person name="Borneman A.R."/>
        </authorList>
    </citation>
    <scope>NUCLEOTIDE SEQUENCE [LARGE SCALE GENOMIC DNA]</scope>
    <source>
        <strain evidence="7">AWRI1</strain>
        <tissue evidence="7">Single Adult Female</tissue>
    </source>
</reference>
<keyword evidence="4" id="KW-0175">Coiled coil</keyword>
<evidence type="ECO:0000313" key="8">
    <source>
        <dbReference type="Proteomes" id="UP001367676"/>
    </source>
</evidence>
<protein>
    <recommendedName>
        <fullName evidence="6">RING-type domain-containing protein</fullName>
    </recommendedName>
</protein>
<dbReference type="GO" id="GO:0008270">
    <property type="term" value="F:zinc ion binding"/>
    <property type="evidence" value="ECO:0007669"/>
    <property type="project" value="UniProtKB-KW"/>
</dbReference>
<name>A0AAN9Y2F6_9HEMI</name>
<sequence length="202" mass="23325">MYEAYGDLEDARDDFEENKMRLEDAKHEVIESKNNLQSTIIRLDQTMSEFNSPRVLNSLALRDRSSFQQDIEDARQDIEEARARMRDAENDLSQNDRSRFQQENVITPNPIITGVKRSRPDDNSQLDLNGNTTNTDNNDKFPDGSSCCSICMENPVNSVLYTCGHMCICYVCALKLLRRRGDTQRCPMCRAIIRDIIKIYRS</sequence>
<dbReference type="InterPro" id="IPR013083">
    <property type="entry name" value="Znf_RING/FYVE/PHD"/>
</dbReference>
<feature type="domain" description="RING-type" evidence="6">
    <location>
        <begin position="148"/>
        <end position="190"/>
    </location>
</feature>
<comment type="caution">
    <text evidence="7">The sequence shown here is derived from an EMBL/GenBank/DDBJ whole genome shotgun (WGS) entry which is preliminary data.</text>
</comment>
<dbReference type="PANTHER" id="PTHR46519">
    <property type="entry name" value="RING/U-BOX SUPERFAMILY PROTEIN"/>
    <property type="match status" value="1"/>
</dbReference>
<gene>
    <name evidence="7" type="ORF">V9T40_004855</name>
</gene>
<feature type="coiled-coil region" evidence="4">
    <location>
        <begin position="64"/>
        <end position="98"/>
    </location>
</feature>
<dbReference type="PROSITE" id="PS50089">
    <property type="entry name" value="ZF_RING_2"/>
    <property type="match status" value="1"/>
</dbReference>
<dbReference type="Proteomes" id="UP001367676">
    <property type="component" value="Unassembled WGS sequence"/>
</dbReference>
<evidence type="ECO:0000256" key="4">
    <source>
        <dbReference type="SAM" id="Coils"/>
    </source>
</evidence>
<dbReference type="Pfam" id="PF13920">
    <property type="entry name" value="zf-C3HC4_3"/>
    <property type="match status" value="1"/>
</dbReference>
<keyword evidence="8" id="KW-1185">Reference proteome</keyword>
<organism evidence="7 8">
    <name type="scientific">Parthenolecanium corni</name>
    <dbReference type="NCBI Taxonomy" id="536013"/>
    <lineage>
        <taxon>Eukaryota</taxon>
        <taxon>Metazoa</taxon>
        <taxon>Ecdysozoa</taxon>
        <taxon>Arthropoda</taxon>
        <taxon>Hexapoda</taxon>
        <taxon>Insecta</taxon>
        <taxon>Pterygota</taxon>
        <taxon>Neoptera</taxon>
        <taxon>Paraneoptera</taxon>
        <taxon>Hemiptera</taxon>
        <taxon>Sternorrhyncha</taxon>
        <taxon>Coccoidea</taxon>
        <taxon>Coccidae</taxon>
        <taxon>Parthenolecanium</taxon>
    </lineage>
</organism>
<evidence type="ECO:0000256" key="1">
    <source>
        <dbReference type="ARBA" id="ARBA00022771"/>
    </source>
</evidence>
<dbReference type="SUPFAM" id="SSF57850">
    <property type="entry name" value="RING/U-box"/>
    <property type="match status" value="1"/>
</dbReference>
<dbReference type="PANTHER" id="PTHR46519:SF2">
    <property type="entry name" value="RING_U-BOX SUPERFAMILY PROTEIN"/>
    <property type="match status" value="1"/>
</dbReference>
<proteinExistence type="predicted"/>